<evidence type="ECO:0000259" key="2">
    <source>
        <dbReference type="PROSITE" id="PS51740"/>
    </source>
</evidence>
<accession>A0A2M8ELB4</accession>
<sequence length="89" mass="10238">MEYSAKVTTKGQVTIPASLRKKFKMDLQNITFIVKDDELILRPSRDILSLSGIYKSKSFKDKMSSEVDKLENLSIETGFIEKFDSTKRE</sequence>
<dbReference type="AlphaFoldDB" id="A0A2M8ELB4"/>
<feature type="domain" description="SpoVT-AbrB" evidence="2">
    <location>
        <begin position="2"/>
        <end position="46"/>
    </location>
</feature>
<dbReference type="GO" id="GO:0003677">
    <property type="term" value="F:DNA binding"/>
    <property type="evidence" value="ECO:0007669"/>
    <property type="project" value="UniProtKB-UniRule"/>
</dbReference>
<name>A0A2M8ELB4_UNCKA</name>
<evidence type="ECO:0000313" key="3">
    <source>
        <dbReference type="EMBL" id="PJC23518.1"/>
    </source>
</evidence>
<dbReference type="PROSITE" id="PS51740">
    <property type="entry name" value="SPOVT_ABRB"/>
    <property type="match status" value="1"/>
</dbReference>
<protein>
    <recommendedName>
        <fullName evidence="2">SpoVT-AbrB domain-containing protein</fullName>
    </recommendedName>
</protein>
<dbReference type="Proteomes" id="UP000229756">
    <property type="component" value="Unassembled WGS sequence"/>
</dbReference>
<comment type="caution">
    <text evidence="3">The sequence shown here is derived from an EMBL/GenBank/DDBJ whole genome shotgun (WGS) entry which is preliminary data.</text>
</comment>
<organism evidence="3 4">
    <name type="scientific">candidate division WWE3 bacterium CG_4_9_14_0_2_um_filter_35_11</name>
    <dbReference type="NCBI Taxonomy" id="1975077"/>
    <lineage>
        <taxon>Bacteria</taxon>
        <taxon>Katanobacteria</taxon>
    </lineage>
</organism>
<dbReference type="Gene3D" id="2.10.260.10">
    <property type="match status" value="1"/>
</dbReference>
<dbReference type="SUPFAM" id="SSF89447">
    <property type="entry name" value="AbrB/MazE/MraZ-like"/>
    <property type="match status" value="1"/>
</dbReference>
<gene>
    <name evidence="3" type="ORF">CO058_02830</name>
</gene>
<reference evidence="4" key="1">
    <citation type="submission" date="2017-09" db="EMBL/GenBank/DDBJ databases">
        <title>Depth-based differentiation of microbial function through sediment-hosted aquifers and enrichment of novel symbionts in the deep terrestrial subsurface.</title>
        <authorList>
            <person name="Probst A.J."/>
            <person name="Ladd B."/>
            <person name="Jarett J.K."/>
            <person name="Geller-Mcgrath D.E."/>
            <person name="Sieber C.M.K."/>
            <person name="Emerson J.B."/>
            <person name="Anantharaman K."/>
            <person name="Thomas B.C."/>
            <person name="Malmstrom R."/>
            <person name="Stieglmeier M."/>
            <person name="Klingl A."/>
            <person name="Woyke T."/>
            <person name="Ryan C.M."/>
            <person name="Banfield J.F."/>
        </authorList>
    </citation>
    <scope>NUCLEOTIDE SEQUENCE [LARGE SCALE GENOMIC DNA]</scope>
</reference>
<dbReference type="InterPro" id="IPR037914">
    <property type="entry name" value="SpoVT-AbrB_sf"/>
</dbReference>
<dbReference type="NCBIfam" id="TIGR01439">
    <property type="entry name" value="lp_hng_hel_AbrB"/>
    <property type="match status" value="1"/>
</dbReference>
<dbReference type="InterPro" id="IPR007159">
    <property type="entry name" value="SpoVT-AbrB_dom"/>
</dbReference>
<evidence type="ECO:0000313" key="4">
    <source>
        <dbReference type="Proteomes" id="UP000229756"/>
    </source>
</evidence>
<proteinExistence type="predicted"/>
<evidence type="ECO:0000256" key="1">
    <source>
        <dbReference type="PROSITE-ProRule" id="PRU01076"/>
    </source>
</evidence>
<dbReference type="SMART" id="SM00966">
    <property type="entry name" value="SpoVT_AbrB"/>
    <property type="match status" value="1"/>
</dbReference>
<dbReference type="EMBL" id="PFSJ01000022">
    <property type="protein sequence ID" value="PJC23518.1"/>
    <property type="molecule type" value="Genomic_DNA"/>
</dbReference>
<keyword evidence="1" id="KW-0238">DNA-binding</keyword>